<keyword evidence="2" id="KW-0732">Signal</keyword>
<feature type="compositionally biased region" description="Acidic residues" evidence="1">
    <location>
        <begin position="292"/>
        <end position="301"/>
    </location>
</feature>
<feature type="signal peptide" evidence="2">
    <location>
        <begin position="1"/>
        <end position="23"/>
    </location>
</feature>
<comment type="caution">
    <text evidence="3">The sequence shown here is derived from an EMBL/GenBank/DDBJ whole genome shotgun (WGS) entry which is preliminary data.</text>
</comment>
<feature type="region of interest" description="Disordered" evidence="1">
    <location>
        <begin position="266"/>
        <end position="304"/>
    </location>
</feature>
<accession>A0A4Z2FG29</accession>
<evidence type="ECO:0000313" key="4">
    <source>
        <dbReference type="Proteomes" id="UP000314294"/>
    </source>
</evidence>
<evidence type="ECO:0000313" key="3">
    <source>
        <dbReference type="EMBL" id="TNN40149.1"/>
    </source>
</evidence>
<dbReference type="EMBL" id="SRLO01001214">
    <property type="protein sequence ID" value="TNN40149.1"/>
    <property type="molecule type" value="Genomic_DNA"/>
</dbReference>
<sequence length="471" mass="50318">MKSVSCSRLLLSTAALLLPGGHADGAAQGSEERAQADEVAVLSAPLRPRDVVSERPRVGHRGRLRKVDHPHAGLAAVVVDKEKRAADHLIGTDQDVQLSPGGEEERLRDLSWSPNLPEVPLDTSVLHLITEKQRHRHGTWENLWEKETSLSKLPDAHLAVHDDGFPQAAQQVLQADVAVVPLGDQAVVSRDKGSQRVSHQAGQTRCLDFTVQLQHLAVLTQLEGAWQQGGGQECRDGREVNVVDVSAVGIAAAESVLEERALMSSQLDPGALPPHGPVHHGQTSSLSAEEKLTEEEEEEEDCRSLERMGCGVVEEIFLIPVSSSATSTPPSGFSPLSSFSISAAATGALFLSSSSSSFMSISKLEFPPLGCFLSLLGGSPRSLSLPLSPPLLFPLHLALSHPSAASSWLPQSLSFLLFFHLAFTSSLAHFPFNSKSSFLSATSFVSSLGTLLDCELSSWSPSSPSPSPPMH</sequence>
<reference evidence="3 4" key="1">
    <citation type="submission" date="2019-03" db="EMBL/GenBank/DDBJ databases">
        <title>First draft genome of Liparis tanakae, snailfish: a comprehensive survey of snailfish specific genes.</title>
        <authorList>
            <person name="Kim W."/>
            <person name="Song I."/>
            <person name="Jeong J.-H."/>
            <person name="Kim D."/>
            <person name="Kim S."/>
            <person name="Ryu S."/>
            <person name="Song J.Y."/>
            <person name="Lee S.K."/>
        </authorList>
    </citation>
    <scope>NUCLEOTIDE SEQUENCE [LARGE SCALE GENOMIC DNA]</scope>
    <source>
        <tissue evidence="3">Muscle</tissue>
    </source>
</reference>
<gene>
    <name evidence="3" type="ORF">EYF80_049682</name>
</gene>
<feature type="chain" id="PRO_5021408706" evidence="2">
    <location>
        <begin position="24"/>
        <end position="471"/>
    </location>
</feature>
<evidence type="ECO:0000256" key="2">
    <source>
        <dbReference type="SAM" id="SignalP"/>
    </source>
</evidence>
<name>A0A4Z2FG29_9TELE</name>
<dbReference type="Proteomes" id="UP000314294">
    <property type="component" value="Unassembled WGS sequence"/>
</dbReference>
<dbReference type="AlphaFoldDB" id="A0A4Z2FG29"/>
<proteinExistence type="predicted"/>
<keyword evidence="4" id="KW-1185">Reference proteome</keyword>
<protein>
    <submittedName>
        <fullName evidence="3">Uncharacterized protein</fullName>
    </submittedName>
</protein>
<evidence type="ECO:0000256" key="1">
    <source>
        <dbReference type="SAM" id="MobiDB-lite"/>
    </source>
</evidence>
<organism evidence="3 4">
    <name type="scientific">Liparis tanakae</name>
    <name type="common">Tanaka's snailfish</name>
    <dbReference type="NCBI Taxonomy" id="230148"/>
    <lineage>
        <taxon>Eukaryota</taxon>
        <taxon>Metazoa</taxon>
        <taxon>Chordata</taxon>
        <taxon>Craniata</taxon>
        <taxon>Vertebrata</taxon>
        <taxon>Euteleostomi</taxon>
        <taxon>Actinopterygii</taxon>
        <taxon>Neopterygii</taxon>
        <taxon>Teleostei</taxon>
        <taxon>Neoteleostei</taxon>
        <taxon>Acanthomorphata</taxon>
        <taxon>Eupercaria</taxon>
        <taxon>Perciformes</taxon>
        <taxon>Cottioidei</taxon>
        <taxon>Cottales</taxon>
        <taxon>Liparidae</taxon>
        <taxon>Liparis</taxon>
    </lineage>
</organism>